<reference evidence="1" key="2">
    <citation type="journal article" date="2020" name="Nat. Commun.">
        <title>Large-scale genome sequencing of mycorrhizal fungi provides insights into the early evolution of symbiotic traits.</title>
        <authorList>
            <person name="Miyauchi S."/>
            <person name="Kiss E."/>
            <person name="Kuo A."/>
            <person name="Drula E."/>
            <person name="Kohler A."/>
            <person name="Sanchez-Garcia M."/>
            <person name="Morin E."/>
            <person name="Andreopoulos B."/>
            <person name="Barry K.W."/>
            <person name="Bonito G."/>
            <person name="Buee M."/>
            <person name="Carver A."/>
            <person name="Chen C."/>
            <person name="Cichocki N."/>
            <person name="Clum A."/>
            <person name="Culley D."/>
            <person name="Crous P.W."/>
            <person name="Fauchery L."/>
            <person name="Girlanda M."/>
            <person name="Hayes R.D."/>
            <person name="Keri Z."/>
            <person name="LaButti K."/>
            <person name="Lipzen A."/>
            <person name="Lombard V."/>
            <person name="Magnuson J."/>
            <person name="Maillard F."/>
            <person name="Murat C."/>
            <person name="Nolan M."/>
            <person name="Ohm R.A."/>
            <person name="Pangilinan J."/>
            <person name="Pereira M.F."/>
            <person name="Perotto S."/>
            <person name="Peter M."/>
            <person name="Pfister S."/>
            <person name="Riley R."/>
            <person name="Sitrit Y."/>
            <person name="Stielow J.B."/>
            <person name="Szollosi G."/>
            <person name="Zifcakova L."/>
            <person name="Stursova M."/>
            <person name="Spatafora J.W."/>
            <person name="Tedersoo L."/>
            <person name="Vaario L.M."/>
            <person name="Yamada A."/>
            <person name="Yan M."/>
            <person name="Wang P."/>
            <person name="Xu J."/>
            <person name="Bruns T."/>
            <person name="Baldrian P."/>
            <person name="Vilgalys R."/>
            <person name="Dunand C."/>
            <person name="Henrissat B."/>
            <person name="Grigoriev I.V."/>
            <person name="Hibbett D."/>
            <person name="Nagy L.G."/>
            <person name="Martin F.M."/>
        </authorList>
    </citation>
    <scope>NUCLEOTIDE SEQUENCE</scope>
    <source>
        <strain evidence="1">P2</strain>
    </source>
</reference>
<protein>
    <submittedName>
        <fullName evidence="1">Uncharacterized protein</fullName>
    </submittedName>
</protein>
<gene>
    <name evidence="1" type="ORF">BDM02DRAFT_811086</name>
</gene>
<organism evidence="1 2">
    <name type="scientific">Thelephora ganbajun</name>
    <name type="common">Ganba fungus</name>
    <dbReference type="NCBI Taxonomy" id="370292"/>
    <lineage>
        <taxon>Eukaryota</taxon>
        <taxon>Fungi</taxon>
        <taxon>Dikarya</taxon>
        <taxon>Basidiomycota</taxon>
        <taxon>Agaricomycotina</taxon>
        <taxon>Agaricomycetes</taxon>
        <taxon>Thelephorales</taxon>
        <taxon>Thelephoraceae</taxon>
        <taxon>Thelephora</taxon>
    </lineage>
</organism>
<accession>A0ACB6Z618</accession>
<dbReference type="Proteomes" id="UP000886501">
    <property type="component" value="Unassembled WGS sequence"/>
</dbReference>
<evidence type="ECO:0000313" key="1">
    <source>
        <dbReference type="EMBL" id="KAF9644972.1"/>
    </source>
</evidence>
<evidence type="ECO:0000313" key="2">
    <source>
        <dbReference type="Proteomes" id="UP000886501"/>
    </source>
</evidence>
<name>A0ACB6Z618_THEGA</name>
<comment type="caution">
    <text evidence="1">The sequence shown here is derived from an EMBL/GenBank/DDBJ whole genome shotgun (WGS) entry which is preliminary data.</text>
</comment>
<sequence length="90" mass="10135">MAETRTCPVVSKNSVGNLSLKPWVFSGEKNATRSDGGDTMHSKKLEYSRGDYAQYIEAVRADDRQISASRDRKNTWLPPPMSEMRTRRGG</sequence>
<keyword evidence="2" id="KW-1185">Reference proteome</keyword>
<dbReference type="EMBL" id="MU118110">
    <property type="protein sequence ID" value="KAF9644972.1"/>
    <property type="molecule type" value="Genomic_DNA"/>
</dbReference>
<reference evidence="1" key="1">
    <citation type="submission" date="2019-10" db="EMBL/GenBank/DDBJ databases">
        <authorList>
            <consortium name="DOE Joint Genome Institute"/>
            <person name="Kuo A."/>
            <person name="Miyauchi S."/>
            <person name="Kiss E."/>
            <person name="Drula E."/>
            <person name="Kohler A."/>
            <person name="Sanchez-Garcia M."/>
            <person name="Andreopoulos B."/>
            <person name="Barry K.W."/>
            <person name="Bonito G."/>
            <person name="Buee M."/>
            <person name="Carver A."/>
            <person name="Chen C."/>
            <person name="Cichocki N."/>
            <person name="Clum A."/>
            <person name="Culley D."/>
            <person name="Crous P.W."/>
            <person name="Fauchery L."/>
            <person name="Girlanda M."/>
            <person name="Hayes R."/>
            <person name="Keri Z."/>
            <person name="Labutti K."/>
            <person name="Lipzen A."/>
            <person name="Lombard V."/>
            <person name="Magnuson J."/>
            <person name="Maillard F."/>
            <person name="Morin E."/>
            <person name="Murat C."/>
            <person name="Nolan M."/>
            <person name="Ohm R."/>
            <person name="Pangilinan J."/>
            <person name="Pereira M."/>
            <person name="Perotto S."/>
            <person name="Peter M."/>
            <person name="Riley R."/>
            <person name="Sitrit Y."/>
            <person name="Stielow B."/>
            <person name="Szollosi G."/>
            <person name="Zifcakova L."/>
            <person name="Stursova M."/>
            <person name="Spatafora J.W."/>
            <person name="Tedersoo L."/>
            <person name="Vaario L.-M."/>
            <person name="Yamada A."/>
            <person name="Yan M."/>
            <person name="Wang P."/>
            <person name="Xu J."/>
            <person name="Bruns T."/>
            <person name="Baldrian P."/>
            <person name="Vilgalys R."/>
            <person name="Henrissat B."/>
            <person name="Grigoriev I.V."/>
            <person name="Hibbett D."/>
            <person name="Nagy L.G."/>
            <person name="Martin F.M."/>
        </authorList>
    </citation>
    <scope>NUCLEOTIDE SEQUENCE</scope>
    <source>
        <strain evidence="1">P2</strain>
    </source>
</reference>
<proteinExistence type="predicted"/>